<organism evidence="2 3">
    <name type="scientific">Oncorhynchus mykiss</name>
    <name type="common">Rainbow trout</name>
    <name type="synonym">Salmo gairdneri</name>
    <dbReference type="NCBI Taxonomy" id="8022"/>
    <lineage>
        <taxon>Eukaryota</taxon>
        <taxon>Metazoa</taxon>
        <taxon>Chordata</taxon>
        <taxon>Craniata</taxon>
        <taxon>Vertebrata</taxon>
        <taxon>Euteleostomi</taxon>
        <taxon>Actinopterygii</taxon>
        <taxon>Neopterygii</taxon>
        <taxon>Teleostei</taxon>
        <taxon>Protacanthopterygii</taxon>
        <taxon>Salmoniformes</taxon>
        <taxon>Salmonidae</taxon>
        <taxon>Salmoninae</taxon>
        <taxon>Oncorhynchus</taxon>
    </lineage>
</organism>
<dbReference type="GO" id="GO:0005634">
    <property type="term" value="C:nucleus"/>
    <property type="evidence" value="ECO:0007669"/>
    <property type="project" value="TreeGrafter"/>
</dbReference>
<name>A0A060X607_ONCMY</name>
<dbReference type="InterPro" id="IPR003109">
    <property type="entry name" value="GoLoco_motif"/>
</dbReference>
<dbReference type="PaxDb" id="8022-A0A060X607"/>
<dbReference type="GO" id="GO:0051301">
    <property type="term" value="P:cell division"/>
    <property type="evidence" value="ECO:0007669"/>
    <property type="project" value="TreeGrafter"/>
</dbReference>
<feature type="region of interest" description="Disordered" evidence="1">
    <location>
        <begin position="36"/>
        <end position="56"/>
    </location>
</feature>
<dbReference type="InterPro" id="IPR046995">
    <property type="entry name" value="RGS10/12/14-like"/>
</dbReference>
<feature type="compositionally biased region" description="Polar residues" evidence="1">
    <location>
        <begin position="130"/>
        <end position="139"/>
    </location>
</feature>
<dbReference type="PANTHER" id="PTHR45945">
    <property type="entry name" value="REGULATOR OF G-PROTEIN SIGNALING LOCO"/>
    <property type="match status" value="1"/>
</dbReference>
<sequence length="199" mass="21740">MASSHGRENVLALLMCPEFSKCLSVLLKHFQDQATSPVGPEVHVSPQAANPKPRVRKNQEMDAMIELLSRAQACRVDDQRGLLTKEHLELPQFLLKPPSQDQETQQGEDGEAAGGEGDGAPTDIKEESDNQPTTSSTPTPVGAAESGADSIITIESFTRLLRQADIQMRGGLWLIDKKSVIICVQLQPQPQLCHHCEPQ</sequence>
<evidence type="ECO:0000256" key="1">
    <source>
        <dbReference type="SAM" id="MobiDB-lite"/>
    </source>
</evidence>
<dbReference type="GO" id="GO:0005886">
    <property type="term" value="C:plasma membrane"/>
    <property type="evidence" value="ECO:0007669"/>
    <property type="project" value="TreeGrafter"/>
</dbReference>
<gene>
    <name evidence="2" type="ORF">GSONMT00020786001</name>
</gene>
<dbReference type="Proteomes" id="UP000193380">
    <property type="component" value="Unassembled WGS sequence"/>
</dbReference>
<reference evidence="2" key="1">
    <citation type="journal article" date="2014" name="Nat. Commun.">
        <title>The rainbow trout genome provides novel insights into evolution after whole-genome duplication in vertebrates.</title>
        <authorList>
            <person name="Berthelot C."/>
            <person name="Brunet F."/>
            <person name="Chalopin D."/>
            <person name="Juanchich A."/>
            <person name="Bernard M."/>
            <person name="Noel B."/>
            <person name="Bento P."/>
            <person name="Da Silva C."/>
            <person name="Labadie K."/>
            <person name="Alberti A."/>
            <person name="Aury J.M."/>
            <person name="Louis A."/>
            <person name="Dehais P."/>
            <person name="Bardou P."/>
            <person name="Montfort J."/>
            <person name="Klopp C."/>
            <person name="Cabau C."/>
            <person name="Gaspin C."/>
            <person name="Thorgaard G.H."/>
            <person name="Boussaha M."/>
            <person name="Quillet E."/>
            <person name="Guyomard R."/>
            <person name="Galiana D."/>
            <person name="Bobe J."/>
            <person name="Volff J.N."/>
            <person name="Genet C."/>
            <person name="Wincker P."/>
            <person name="Jaillon O."/>
            <person name="Roest Crollius H."/>
            <person name="Guiguen Y."/>
        </authorList>
    </citation>
    <scope>NUCLEOTIDE SEQUENCE [LARGE SCALE GENOMIC DNA]</scope>
</reference>
<feature type="region of interest" description="Disordered" evidence="1">
    <location>
        <begin position="91"/>
        <end position="147"/>
    </location>
</feature>
<proteinExistence type="predicted"/>
<dbReference type="GO" id="GO:0005737">
    <property type="term" value="C:cytoplasm"/>
    <property type="evidence" value="ECO:0007669"/>
    <property type="project" value="TreeGrafter"/>
</dbReference>
<dbReference type="GO" id="GO:0005096">
    <property type="term" value="F:GTPase activator activity"/>
    <property type="evidence" value="ECO:0007669"/>
    <property type="project" value="InterPro"/>
</dbReference>
<dbReference type="PANTHER" id="PTHR45945:SF2">
    <property type="entry name" value="REGULATOR OF G-PROTEIN SIGNALING 14"/>
    <property type="match status" value="1"/>
</dbReference>
<evidence type="ECO:0000313" key="2">
    <source>
        <dbReference type="EMBL" id="CDQ75058.1"/>
    </source>
</evidence>
<protein>
    <submittedName>
        <fullName evidence="2">Uncharacterized protein</fullName>
    </submittedName>
</protein>
<dbReference type="EMBL" id="FR905023">
    <property type="protein sequence ID" value="CDQ75058.1"/>
    <property type="molecule type" value="Genomic_DNA"/>
</dbReference>
<dbReference type="AlphaFoldDB" id="A0A060X607"/>
<dbReference type="GO" id="GO:0008277">
    <property type="term" value="P:regulation of G protein-coupled receptor signaling pathway"/>
    <property type="evidence" value="ECO:0007669"/>
    <property type="project" value="TreeGrafter"/>
</dbReference>
<dbReference type="GO" id="GO:0007051">
    <property type="term" value="P:spindle organization"/>
    <property type="evidence" value="ECO:0007669"/>
    <property type="project" value="TreeGrafter"/>
</dbReference>
<dbReference type="STRING" id="8022.A0A060X607"/>
<evidence type="ECO:0000313" key="3">
    <source>
        <dbReference type="Proteomes" id="UP000193380"/>
    </source>
</evidence>
<accession>A0A060X607</accession>
<dbReference type="PROSITE" id="PS50877">
    <property type="entry name" value="GOLOCO"/>
    <property type="match status" value="1"/>
</dbReference>
<reference evidence="2" key="2">
    <citation type="submission" date="2014-03" db="EMBL/GenBank/DDBJ databases">
        <authorList>
            <person name="Genoscope - CEA"/>
        </authorList>
    </citation>
    <scope>NUCLEOTIDE SEQUENCE</scope>
</reference>